<feature type="region of interest" description="Disordered" evidence="1">
    <location>
        <begin position="32"/>
        <end position="61"/>
    </location>
</feature>
<evidence type="ECO:0000256" key="1">
    <source>
        <dbReference type="SAM" id="MobiDB-lite"/>
    </source>
</evidence>
<evidence type="ECO:0000313" key="3">
    <source>
        <dbReference type="Proteomes" id="UP000256297"/>
    </source>
</evidence>
<dbReference type="EMBL" id="OFSP01000039">
    <property type="protein sequence ID" value="SOY69124.1"/>
    <property type="molecule type" value="Genomic_DNA"/>
</dbReference>
<accession>A0A975XG79</accession>
<comment type="caution">
    <text evidence="2">The sequence shown here is derived from an EMBL/GenBank/DDBJ whole genome shotgun (WGS) entry which is preliminary data.</text>
</comment>
<organism evidence="2 3">
    <name type="scientific">Cupriavidus taiwanensis</name>
    <dbReference type="NCBI Taxonomy" id="164546"/>
    <lineage>
        <taxon>Bacteria</taxon>
        <taxon>Pseudomonadati</taxon>
        <taxon>Pseudomonadota</taxon>
        <taxon>Betaproteobacteria</taxon>
        <taxon>Burkholderiales</taxon>
        <taxon>Burkholderiaceae</taxon>
        <taxon>Cupriavidus</taxon>
    </lineage>
</organism>
<reference evidence="2 3" key="1">
    <citation type="submission" date="2018-01" db="EMBL/GenBank/DDBJ databases">
        <authorList>
            <person name="Clerissi C."/>
        </authorList>
    </citation>
    <scope>NUCLEOTIDE SEQUENCE [LARGE SCALE GENOMIC DNA]</scope>
    <source>
        <strain evidence="2">Cupriavidus taiwanensis STM 3521</strain>
    </source>
</reference>
<dbReference type="AlphaFoldDB" id="A0A975XG79"/>
<dbReference type="Proteomes" id="UP000256297">
    <property type="component" value="Chromosome CBM2589_a"/>
</dbReference>
<gene>
    <name evidence="2" type="ORF">CBM2589_A90577</name>
</gene>
<protein>
    <submittedName>
        <fullName evidence="2">Uncharacterized protein</fullName>
    </submittedName>
</protein>
<evidence type="ECO:0000313" key="2">
    <source>
        <dbReference type="EMBL" id="SOY69124.1"/>
    </source>
</evidence>
<sequence length="94" mass="9731">MRSDSVCEHCHPSCTLHSPACGRGVGERAGASMKSNASVCHRRPSPPAPLPQAGEGSNPLASAQFPAVYNAHPIAAAIAGPDRRTPSWNPRPPA</sequence>
<proteinExistence type="predicted"/>
<name>A0A975XG79_9BURK</name>